<accession>A0ABV0KSK8</accession>
<dbReference type="InterPro" id="IPR036396">
    <property type="entry name" value="Cyt_P450_sf"/>
</dbReference>
<evidence type="ECO:0000313" key="2">
    <source>
        <dbReference type="Proteomes" id="UP001476950"/>
    </source>
</evidence>
<proteinExistence type="predicted"/>
<name>A0ABV0KSK8_9CYAN</name>
<evidence type="ECO:0000313" key="1">
    <source>
        <dbReference type="EMBL" id="MEP1062023.1"/>
    </source>
</evidence>
<dbReference type="EMBL" id="JAMPLM010000050">
    <property type="protein sequence ID" value="MEP1062023.1"/>
    <property type="molecule type" value="Genomic_DNA"/>
</dbReference>
<gene>
    <name evidence="1" type="ORF">NDI38_26980</name>
</gene>
<organism evidence="1 2">
    <name type="scientific">Stenomitos frigidus AS-A4</name>
    <dbReference type="NCBI Taxonomy" id="2933935"/>
    <lineage>
        <taxon>Bacteria</taxon>
        <taxon>Bacillati</taxon>
        <taxon>Cyanobacteriota</taxon>
        <taxon>Cyanophyceae</taxon>
        <taxon>Leptolyngbyales</taxon>
        <taxon>Leptolyngbyaceae</taxon>
        <taxon>Stenomitos</taxon>
    </lineage>
</organism>
<protein>
    <submittedName>
        <fullName evidence="1">Cytochrome P450</fullName>
    </submittedName>
</protein>
<dbReference type="Proteomes" id="UP001476950">
    <property type="component" value="Unassembled WGS sequence"/>
</dbReference>
<dbReference type="Pfam" id="PF00067">
    <property type="entry name" value="p450"/>
    <property type="match status" value="1"/>
</dbReference>
<reference evidence="1 2" key="1">
    <citation type="submission" date="2022-04" db="EMBL/GenBank/DDBJ databases">
        <title>Positive selection, recombination, and allopatry shape intraspecific diversity of widespread and dominant cyanobacteria.</title>
        <authorList>
            <person name="Wei J."/>
            <person name="Shu W."/>
            <person name="Hu C."/>
        </authorList>
    </citation>
    <scope>NUCLEOTIDE SEQUENCE [LARGE SCALE GENOMIC DNA]</scope>
    <source>
        <strain evidence="1 2">AS-A4</strain>
    </source>
</reference>
<dbReference type="InterPro" id="IPR001128">
    <property type="entry name" value="Cyt_P450"/>
</dbReference>
<sequence>MLSSPANVNVISYADQAEDKKVFSHIPFGGGIQECLGKEFVQLEMKLFAMLLIRDYDWELLPGQNLERVVLPFSRPRDGLKVKFWRWQQ</sequence>
<dbReference type="RefSeq" id="WP_190448875.1">
    <property type="nucleotide sequence ID" value="NZ_JAMPLM010000050.1"/>
</dbReference>
<comment type="caution">
    <text evidence="1">The sequence shown here is derived from an EMBL/GenBank/DDBJ whole genome shotgun (WGS) entry which is preliminary data.</text>
</comment>
<dbReference type="SUPFAM" id="SSF48264">
    <property type="entry name" value="Cytochrome P450"/>
    <property type="match status" value="1"/>
</dbReference>
<dbReference type="Gene3D" id="1.10.630.10">
    <property type="entry name" value="Cytochrome P450"/>
    <property type="match status" value="1"/>
</dbReference>
<keyword evidence="2" id="KW-1185">Reference proteome</keyword>